<dbReference type="Proteomes" id="UP000298030">
    <property type="component" value="Unassembled WGS sequence"/>
</dbReference>
<proteinExistence type="predicted"/>
<dbReference type="AlphaFoldDB" id="A0A4Y7TIC0"/>
<keyword evidence="3" id="KW-1185">Reference proteome</keyword>
<evidence type="ECO:0000313" key="2">
    <source>
        <dbReference type="EMBL" id="TEB33751.1"/>
    </source>
</evidence>
<sequence>MCICHAVAIPGTRPRLCSPPMRRNGPHVGTSTTFPSQRIVTGPDAVSWPWIQYTIGYSAHRRVPVKTGKITIGQVEGHSVQMPSFIRRAEADG</sequence>
<comment type="caution">
    <text evidence="2">The sequence shown here is derived from an EMBL/GenBank/DDBJ whole genome shotgun (WGS) entry which is preliminary data.</text>
</comment>
<protein>
    <submittedName>
        <fullName evidence="2">Uncharacterized protein</fullName>
    </submittedName>
</protein>
<feature type="region of interest" description="Disordered" evidence="1">
    <location>
        <begin position="17"/>
        <end position="36"/>
    </location>
</feature>
<dbReference type="EMBL" id="QPFP01000011">
    <property type="protein sequence ID" value="TEB33751.1"/>
    <property type="molecule type" value="Genomic_DNA"/>
</dbReference>
<organism evidence="2 3">
    <name type="scientific">Coprinellus micaceus</name>
    <name type="common">Glistening ink-cap mushroom</name>
    <name type="synonym">Coprinus micaceus</name>
    <dbReference type="NCBI Taxonomy" id="71717"/>
    <lineage>
        <taxon>Eukaryota</taxon>
        <taxon>Fungi</taxon>
        <taxon>Dikarya</taxon>
        <taxon>Basidiomycota</taxon>
        <taxon>Agaricomycotina</taxon>
        <taxon>Agaricomycetes</taxon>
        <taxon>Agaricomycetidae</taxon>
        <taxon>Agaricales</taxon>
        <taxon>Agaricineae</taxon>
        <taxon>Psathyrellaceae</taxon>
        <taxon>Coprinellus</taxon>
    </lineage>
</organism>
<gene>
    <name evidence="2" type="ORF">FA13DRAFT_1730028</name>
</gene>
<evidence type="ECO:0000313" key="3">
    <source>
        <dbReference type="Proteomes" id="UP000298030"/>
    </source>
</evidence>
<evidence type="ECO:0000256" key="1">
    <source>
        <dbReference type="SAM" id="MobiDB-lite"/>
    </source>
</evidence>
<accession>A0A4Y7TIC0</accession>
<name>A0A4Y7TIC0_COPMI</name>
<reference evidence="2 3" key="1">
    <citation type="journal article" date="2019" name="Nat. Ecol. Evol.">
        <title>Megaphylogeny resolves global patterns of mushroom evolution.</title>
        <authorList>
            <person name="Varga T."/>
            <person name="Krizsan K."/>
            <person name="Foldi C."/>
            <person name="Dima B."/>
            <person name="Sanchez-Garcia M."/>
            <person name="Sanchez-Ramirez S."/>
            <person name="Szollosi G.J."/>
            <person name="Szarkandi J.G."/>
            <person name="Papp V."/>
            <person name="Albert L."/>
            <person name="Andreopoulos W."/>
            <person name="Angelini C."/>
            <person name="Antonin V."/>
            <person name="Barry K.W."/>
            <person name="Bougher N.L."/>
            <person name="Buchanan P."/>
            <person name="Buyck B."/>
            <person name="Bense V."/>
            <person name="Catcheside P."/>
            <person name="Chovatia M."/>
            <person name="Cooper J."/>
            <person name="Damon W."/>
            <person name="Desjardin D."/>
            <person name="Finy P."/>
            <person name="Geml J."/>
            <person name="Haridas S."/>
            <person name="Hughes K."/>
            <person name="Justo A."/>
            <person name="Karasinski D."/>
            <person name="Kautmanova I."/>
            <person name="Kiss B."/>
            <person name="Kocsube S."/>
            <person name="Kotiranta H."/>
            <person name="LaButti K.M."/>
            <person name="Lechner B.E."/>
            <person name="Liimatainen K."/>
            <person name="Lipzen A."/>
            <person name="Lukacs Z."/>
            <person name="Mihaltcheva S."/>
            <person name="Morgado L.N."/>
            <person name="Niskanen T."/>
            <person name="Noordeloos M.E."/>
            <person name="Ohm R.A."/>
            <person name="Ortiz-Santana B."/>
            <person name="Ovrebo C."/>
            <person name="Racz N."/>
            <person name="Riley R."/>
            <person name="Savchenko A."/>
            <person name="Shiryaev A."/>
            <person name="Soop K."/>
            <person name="Spirin V."/>
            <person name="Szebenyi C."/>
            <person name="Tomsovsky M."/>
            <person name="Tulloss R.E."/>
            <person name="Uehling J."/>
            <person name="Grigoriev I.V."/>
            <person name="Vagvolgyi C."/>
            <person name="Papp T."/>
            <person name="Martin F.M."/>
            <person name="Miettinen O."/>
            <person name="Hibbett D.S."/>
            <person name="Nagy L.G."/>
        </authorList>
    </citation>
    <scope>NUCLEOTIDE SEQUENCE [LARGE SCALE GENOMIC DNA]</scope>
    <source>
        <strain evidence="2 3">FP101781</strain>
    </source>
</reference>